<dbReference type="InterPro" id="IPR003774">
    <property type="entry name" value="AlgH-like"/>
</dbReference>
<dbReference type="GO" id="GO:0005829">
    <property type="term" value="C:cytosol"/>
    <property type="evidence" value="ECO:0007669"/>
    <property type="project" value="TreeGrafter"/>
</dbReference>
<accession>A0A563DZS7</accession>
<proteinExistence type="inferred from homology"/>
<evidence type="ECO:0000313" key="2">
    <source>
        <dbReference type="EMBL" id="TWP35736.1"/>
    </source>
</evidence>
<dbReference type="OrthoDB" id="9807486at2"/>
<dbReference type="Gene3D" id="3.40.1740.10">
    <property type="entry name" value="VC0467-like"/>
    <property type="match status" value="1"/>
</dbReference>
<evidence type="ECO:0000256" key="1">
    <source>
        <dbReference type="ARBA" id="ARBA00009600"/>
    </source>
</evidence>
<name>A0A563DZS7_9MICO</name>
<sequence length="188" mass="20031">MDDLTGRLLVAVPREGGEADPDDIFDRSVVLVLHHDDDGAHGLVLNHPLDAKVDAVLPAWQPHVSDPGLIFQGGPVALDTAMGLVSMPGDAESLGIQRLFGGVALVDLDAPPPVVMPEVSALRIFAGYSGWGSGQLDQELRSGHWFVADQEARDAFSGSPQTLWTQVLRRQRGSMAFAASFPADPSMN</sequence>
<dbReference type="PANTHER" id="PTHR30327:SF1">
    <property type="entry name" value="UPF0301 PROTEIN YQGE"/>
    <property type="match status" value="1"/>
</dbReference>
<keyword evidence="3" id="KW-1185">Reference proteome</keyword>
<reference evidence="2 3" key="1">
    <citation type="submission" date="2019-05" db="EMBL/GenBank/DDBJ databases">
        <authorList>
            <person name="Lee S.D."/>
        </authorList>
    </citation>
    <scope>NUCLEOTIDE SEQUENCE [LARGE SCALE GENOMIC DNA]</scope>
    <source>
        <strain evidence="2 3">C5-26</strain>
    </source>
</reference>
<dbReference type="RefSeq" id="WP_146317210.1">
    <property type="nucleotide sequence ID" value="NZ_VCQV01000017.1"/>
</dbReference>
<gene>
    <name evidence="2" type="ORF">FGL98_13075</name>
</gene>
<dbReference type="SUPFAM" id="SSF143456">
    <property type="entry name" value="VC0467-like"/>
    <property type="match status" value="1"/>
</dbReference>
<organism evidence="2 3">
    <name type="scientific">Leekyejoonella antrihumi</name>
    <dbReference type="NCBI Taxonomy" id="1660198"/>
    <lineage>
        <taxon>Bacteria</taxon>
        <taxon>Bacillati</taxon>
        <taxon>Actinomycetota</taxon>
        <taxon>Actinomycetes</taxon>
        <taxon>Micrococcales</taxon>
        <taxon>Dermacoccaceae</taxon>
        <taxon>Leekyejoonella</taxon>
    </lineage>
</organism>
<protein>
    <submittedName>
        <fullName evidence="2">Uncharacterized protein</fullName>
    </submittedName>
</protein>
<comment type="caution">
    <text evidence="2">The sequence shown here is derived from an EMBL/GenBank/DDBJ whole genome shotgun (WGS) entry which is preliminary data.</text>
</comment>
<dbReference type="Proteomes" id="UP000320244">
    <property type="component" value="Unassembled WGS sequence"/>
</dbReference>
<reference evidence="2 3" key="2">
    <citation type="submission" date="2019-08" db="EMBL/GenBank/DDBJ databases">
        <title>Jejuicoccus antrihumi gen. nov., sp. nov., a new member of the family Dermacoccaceae isolated from a cave.</title>
        <authorList>
            <person name="Schumann P."/>
            <person name="Kim I.S."/>
        </authorList>
    </citation>
    <scope>NUCLEOTIDE SEQUENCE [LARGE SCALE GENOMIC DNA]</scope>
    <source>
        <strain evidence="2 3">C5-26</strain>
    </source>
</reference>
<evidence type="ECO:0000313" key="3">
    <source>
        <dbReference type="Proteomes" id="UP000320244"/>
    </source>
</evidence>
<comment type="similarity">
    <text evidence="1">Belongs to the UPF0301 (AlgH) family.</text>
</comment>
<dbReference type="AlphaFoldDB" id="A0A563DZS7"/>
<dbReference type="PANTHER" id="PTHR30327">
    <property type="entry name" value="UNCHARACTERIZED PROTEIN YQGE"/>
    <property type="match status" value="1"/>
</dbReference>
<dbReference type="EMBL" id="VCQV01000017">
    <property type="protein sequence ID" value="TWP35736.1"/>
    <property type="molecule type" value="Genomic_DNA"/>
</dbReference>
<dbReference type="Pfam" id="PF02622">
    <property type="entry name" value="DUF179"/>
    <property type="match status" value="1"/>
</dbReference>